<keyword evidence="2" id="KW-0479">Metal-binding</keyword>
<dbReference type="Pfam" id="PF03226">
    <property type="entry name" value="Yippee-Mis18"/>
    <property type="match status" value="1"/>
</dbReference>
<evidence type="ECO:0000256" key="2">
    <source>
        <dbReference type="ARBA" id="ARBA00022723"/>
    </source>
</evidence>
<name>A0AAD5I9U8_ACENE</name>
<dbReference type="Proteomes" id="UP001064489">
    <property type="component" value="Chromosome 12"/>
</dbReference>
<dbReference type="GO" id="GO:0046872">
    <property type="term" value="F:metal ion binding"/>
    <property type="evidence" value="ECO:0007669"/>
    <property type="project" value="UniProtKB-KW"/>
</dbReference>
<dbReference type="InterPro" id="IPR034751">
    <property type="entry name" value="Yippee"/>
</dbReference>
<evidence type="ECO:0000313" key="6">
    <source>
        <dbReference type="EMBL" id="KAI9157120.1"/>
    </source>
</evidence>
<reference evidence="6" key="1">
    <citation type="journal article" date="2022" name="Plant J.">
        <title>Strategies of tolerance reflected in two North American maple genomes.</title>
        <authorList>
            <person name="McEvoy S.L."/>
            <person name="Sezen U.U."/>
            <person name="Trouern-Trend A."/>
            <person name="McMahon S.M."/>
            <person name="Schaberg P.G."/>
            <person name="Yang J."/>
            <person name="Wegrzyn J.L."/>
            <person name="Swenson N.G."/>
        </authorList>
    </citation>
    <scope>NUCLEOTIDE SEQUENCE</scope>
    <source>
        <strain evidence="6">91603</strain>
    </source>
</reference>
<dbReference type="InterPro" id="IPR039058">
    <property type="entry name" value="Yippee_fam"/>
</dbReference>
<keyword evidence="3" id="KW-0862">Zinc</keyword>
<proteinExistence type="inferred from homology"/>
<evidence type="ECO:0000256" key="4">
    <source>
        <dbReference type="RuleBase" id="RU110713"/>
    </source>
</evidence>
<feature type="domain" description="Yippee" evidence="5">
    <location>
        <begin position="8"/>
        <end position="108"/>
    </location>
</feature>
<evidence type="ECO:0000256" key="1">
    <source>
        <dbReference type="ARBA" id="ARBA00005613"/>
    </source>
</evidence>
<sequence length="112" mass="12609">MAMCKHQVLWSLSNTTPNKACFEEDSDGDGEGEEVVSGKAYMFTQAMNISLGRPEERMMISGVYTIANINCSKCGEELGWKYLRAHNTTQKYKEGNFVLERVKMIKDISEGT</sequence>
<gene>
    <name evidence="6" type="ORF">LWI28_017203</name>
</gene>
<comment type="similarity">
    <text evidence="1 4">Belongs to the yippee family.</text>
</comment>
<evidence type="ECO:0000259" key="5">
    <source>
        <dbReference type="PROSITE" id="PS51792"/>
    </source>
</evidence>
<comment type="caution">
    <text evidence="6">The sequence shown here is derived from an EMBL/GenBank/DDBJ whole genome shotgun (WGS) entry which is preliminary data.</text>
</comment>
<keyword evidence="7" id="KW-1185">Reference proteome</keyword>
<dbReference type="InterPro" id="IPR004910">
    <property type="entry name" value="Yippee/Mis18/Cereblon"/>
</dbReference>
<evidence type="ECO:0000256" key="3">
    <source>
        <dbReference type="ARBA" id="ARBA00022833"/>
    </source>
</evidence>
<dbReference type="EMBL" id="JAJSOW010000107">
    <property type="protein sequence ID" value="KAI9157120.1"/>
    <property type="molecule type" value="Genomic_DNA"/>
</dbReference>
<accession>A0AAD5I9U8</accession>
<protein>
    <recommendedName>
        <fullName evidence="4">Protein yippee-like</fullName>
    </recommendedName>
</protein>
<evidence type="ECO:0000313" key="7">
    <source>
        <dbReference type="Proteomes" id="UP001064489"/>
    </source>
</evidence>
<reference evidence="6" key="2">
    <citation type="submission" date="2023-02" db="EMBL/GenBank/DDBJ databases">
        <authorList>
            <person name="Swenson N.G."/>
            <person name="Wegrzyn J.L."/>
            <person name="Mcevoy S.L."/>
        </authorList>
    </citation>
    <scope>NUCLEOTIDE SEQUENCE</scope>
    <source>
        <strain evidence="6">91603</strain>
        <tissue evidence="6">Leaf</tissue>
    </source>
</reference>
<organism evidence="6 7">
    <name type="scientific">Acer negundo</name>
    <name type="common">Box elder</name>
    <dbReference type="NCBI Taxonomy" id="4023"/>
    <lineage>
        <taxon>Eukaryota</taxon>
        <taxon>Viridiplantae</taxon>
        <taxon>Streptophyta</taxon>
        <taxon>Embryophyta</taxon>
        <taxon>Tracheophyta</taxon>
        <taxon>Spermatophyta</taxon>
        <taxon>Magnoliopsida</taxon>
        <taxon>eudicotyledons</taxon>
        <taxon>Gunneridae</taxon>
        <taxon>Pentapetalae</taxon>
        <taxon>rosids</taxon>
        <taxon>malvids</taxon>
        <taxon>Sapindales</taxon>
        <taxon>Sapindaceae</taxon>
        <taxon>Hippocastanoideae</taxon>
        <taxon>Acereae</taxon>
        <taxon>Acer</taxon>
    </lineage>
</organism>
<dbReference type="PANTHER" id="PTHR13848">
    <property type="entry name" value="PROTEIN YIPPEE-LIKE CG15309-RELATED"/>
    <property type="match status" value="1"/>
</dbReference>
<dbReference type="AlphaFoldDB" id="A0AAD5I9U8"/>
<dbReference type="PROSITE" id="PS51792">
    <property type="entry name" value="YIPPEE"/>
    <property type="match status" value="1"/>
</dbReference>